<reference evidence="2" key="1">
    <citation type="submission" date="2015-06" db="UniProtKB">
        <authorList>
            <consortium name="EnsemblPlants"/>
        </authorList>
    </citation>
    <scope>IDENTIFICATION</scope>
</reference>
<protein>
    <submittedName>
        <fullName evidence="2">Uncharacterized protein</fullName>
    </submittedName>
</protein>
<feature type="compositionally biased region" description="Low complexity" evidence="1">
    <location>
        <begin position="82"/>
        <end position="95"/>
    </location>
</feature>
<feature type="compositionally biased region" description="Polar residues" evidence="1">
    <location>
        <begin position="34"/>
        <end position="51"/>
    </location>
</feature>
<evidence type="ECO:0000313" key="2">
    <source>
        <dbReference type="EnsemblPlants" id="EMT09605"/>
    </source>
</evidence>
<feature type="compositionally biased region" description="Basic residues" evidence="1">
    <location>
        <begin position="1"/>
        <end position="13"/>
    </location>
</feature>
<name>M8B7H3_AEGTA</name>
<feature type="region of interest" description="Disordered" evidence="1">
    <location>
        <begin position="75"/>
        <end position="95"/>
    </location>
</feature>
<evidence type="ECO:0000256" key="1">
    <source>
        <dbReference type="SAM" id="MobiDB-lite"/>
    </source>
</evidence>
<dbReference type="AlphaFoldDB" id="M8B7H3"/>
<organism evidence="2">
    <name type="scientific">Aegilops tauschii</name>
    <name type="common">Tausch's goatgrass</name>
    <name type="synonym">Aegilops squarrosa</name>
    <dbReference type="NCBI Taxonomy" id="37682"/>
    <lineage>
        <taxon>Eukaryota</taxon>
        <taxon>Viridiplantae</taxon>
        <taxon>Streptophyta</taxon>
        <taxon>Embryophyta</taxon>
        <taxon>Tracheophyta</taxon>
        <taxon>Spermatophyta</taxon>
        <taxon>Magnoliopsida</taxon>
        <taxon>Liliopsida</taxon>
        <taxon>Poales</taxon>
        <taxon>Poaceae</taxon>
        <taxon>BOP clade</taxon>
        <taxon>Pooideae</taxon>
        <taxon>Triticodae</taxon>
        <taxon>Triticeae</taxon>
        <taxon>Triticinae</taxon>
        <taxon>Aegilops</taxon>
    </lineage>
</organism>
<dbReference type="EnsemblPlants" id="EMT09605">
    <property type="protein sequence ID" value="EMT09605"/>
    <property type="gene ID" value="F775_42571"/>
</dbReference>
<accession>M8B7H3</accession>
<sequence>MAATRRPLRRWKKKEPLARRSGMAMSACHRRAASSVSLSRTGQQPADQQGEQPGRRWEGRTARCCTGLAGWAWAHGERDTGQTRGTAAGRRAAAG</sequence>
<feature type="region of interest" description="Disordered" evidence="1">
    <location>
        <begin position="1"/>
        <end position="61"/>
    </location>
</feature>
<proteinExistence type="predicted"/>